<sequence>MSFSSFAQENCEERSIKLYSDLKDRLQFVFETTNEEVPNTEVLSQCITLVDVESELMASPTNSTQLSVNGGQFSSEPALVNNYDTVRLKSYAPSEPGQVKTTGLVLSQPTLEEQPNQWDYPWMVTTASSDVMSAQSCYEADFTFDERRQRLRVFELPAEKYKVPGETVTSQCIHVTNLPTPVIAKFQRDSEFSVNYGDYSREEKQIDNGDIIKIKNVAPNKLGNVLLDRLILQQGLEDGTVSTTYYQWYIGNRSDDAYTSISDCYVLTRDDTNTGILPHTVTSNDNISAKSTCMINAEPNSLLEVEPVQKKLTVFVNDTPFEGESVQLGYGDKIHLEHTFITPGFSYSWFNLKKTWDGEATSDSEVKWVIENNITSVDTPDKPVSDSFTMEITDDMFANCRLSSFHLRVNDTRYFQAAAFPDSLYQPLNHELASSCIEIEGLETELTISSYQGSWFSINGQPFTQQESILSNGDKLVLGTVTPEDYMQSKSVRVRVEPGEQARDSRNFFFNWGIQTINTERSPKTWRIGPSQEHRQIEDIMQMLVAGDVVEVIGDADYAPFIMENISGTPELPIKIVGVEVNGKKPRFVGNHSDWEWTVGLRSSHSIELHNVEITGGDSLCFRHESDNISIHDSFIHNCPSIGILGTDNNSGSLSIFNTEVTNSGGLASPDAKWGHPIYVATDHFRFPNSVLRVERSFLHNNRGNSVKSRAERTELYYNWIEVSDIEQSRYAIELIGPALRSLPYTDQDVVGNTIVMNKAFPMARFGNDGAGGSNGRVRFANNIILLNVPTFDTYLFNLSFELTSFNMQNNLVHPVNGTAEVTWLLRESMDLEGWFYEYPHIYIENNTFTNEMKLKANSLPNTVGNTSEYILGSERWNNNTYSQDVISTYSHNGLIEQIFGHQENTMPYLLNVPSYTLIDEYLADAPAASMILSRPVSEQPNH</sequence>
<gene>
    <name evidence="1" type="ordered locus">AMEC673_12450</name>
</gene>
<accession>A0AB33A077</accession>
<reference evidence="2" key="1">
    <citation type="journal article" date="2012" name="Sci. Rep.">
        <title>Genomes of surface isolates of Alteromonas macleodii: the life of a widespread marine opportunistic copiotroph.</title>
        <authorList>
            <person name="Lopez-Perez M."/>
            <person name="Gonzaga A."/>
            <person name="Martin-Cuadrado A.B."/>
            <person name="Onyshchenko O."/>
            <person name="Ghavidel A."/>
            <person name="Ghai R."/>
            <person name="Rodriguez-Valera F."/>
        </authorList>
    </citation>
    <scope>NUCLEOTIDE SEQUENCE [LARGE SCALE GENOMIC DNA]</scope>
    <source>
        <strain evidence="2">English Channel 673</strain>
    </source>
</reference>
<dbReference type="AlphaFoldDB" id="A0AB33A077"/>
<organism evidence="1 2">
    <name type="scientific">Alteromonas macleodii (strain English Channel 673)</name>
    <dbReference type="NCBI Taxonomy" id="1004788"/>
    <lineage>
        <taxon>Bacteria</taxon>
        <taxon>Pseudomonadati</taxon>
        <taxon>Pseudomonadota</taxon>
        <taxon>Gammaproteobacteria</taxon>
        <taxon>Alteromonadales</taxon>
        <taxon>Alteromonadaceae</taxon>
        <taxon>Alteromonas/Salinimonas group</taxon>
        <taxon>Alteromonas</taxon>
    </lineage>
</organism>
<proteinExistence type="predicted"/>
<dbReference type="InterPro" id="IPR012334">
    <property type="entry name" value="Pectin_lyas_fold"/>
</dbReference>
<dbReference type="Gene3D" id="2.160.20.10">
    <property type="entry name" value="Single-stranded right-handed beta-helix, Pectin lyase-like"/>
    <property type="match status" value="1"/>
</dbReference>
<evidence type="ECO:0000313" key="2">
    <source>
        <dbReference type="Proteomes" id="UP000006296"/>
    </source>
</evidence>
<dbReference type="EMBL" id="CP003844">
    <property type="protein sequence ID" value="AFT75180.1"/>
    <property type="molecule type" value="Genomic_DNA"/>
</dbReference>
<dbReference type="Proteomes" id="UP000006296">
    <property type="component" value="Chromosome"/>
</dbReference>
<dbReference type="InterPro" id="IPR011050">
    <property type="entry name" value="Pectin_lyase_fold/virulence"/>
</dbReference>
<dbReference type="SUPFAM" id="SSF51126">
    <property type="entry name" value="Pectin lyase-like"/>
    <property type="match status" value="1"/>
</dbReference>
<evidence type="ECO:0000313" key="1">
    <source>
        <dbReference type="EMBL" id="AFT75180.1"/>
    </source>
</evidence>
<dbReference type="KEGG" id="amg:AMEC673_12450"/>
<dbReference type="RefSeq" id="WP_014976953.1">
    <property type="nucleotide sequence ID" value="NC_018678.1"/>
</dbReference>
<protein>
    <submittedName>
        <fullName evidence="1">Uncharacterized protein</fullName>
    </submittedName>
</protein>
<name>A0AB33A077_ALTME</name>